<dbReference type="HOGENOM" id="CLU_027402_17_4_9"/>
<dbReference type="EMBL" id="CP002582">
    <property type="protein sequence ID" value="ADZ84316.1"/>
    <property type="molecule type" value="Genomic_DNA"/>
</dbReference>
<gene>
    <name evidence="3" type="ordered locus">Clole_2614</name>
</gene>
<dbReference type="SUPFAM" id="SSF48295">
    <property type="entry name" value="TrpR-like"/>
    <property type="match status" value="1"/>
</dbReference>
<dbReference type="InterPro" id="IPR052057">
    <property type="entry name" value="IS150/IS1296_orfA-like"/>
</dbReference>
<reference evidence="3 4" key="1">
    <citation type="journal article" date="2011" name="J. Bacteriol.">
        <title>Complete genome sequence of the cellulose-degrading bacterium Cellulosilyticum lentocellum.</title>
        <authorList>
            <consortium name="US DOE Joint Genome Institute"/>
            <person name="Miller D.A."/>
            <person name="Suen G."/>
            <person name="Bruce D."/>
            <person name="Copeland A."/>
            <person name="Cheng J.F."/>
            <person name="Detter C."/>
            <person name="Goodwin L.A."/>
            <person name="Han C.S."/>
            <person name="Hauser L.J."/>
            <person name="Land M.L."/>
            <person name="Lapidus A."/>
            <person name="Lucas S."/>
            <person name="Meincke L."/>
            <person name="Pitluck S."/>
            <person name="Tapia R."/>
            <person name="Teshima H."/>
            <person name="Woyke T."/>
            <person name="Fox B.G."/>
            <person name="Angert E.R."/>
            <person name="Currie C.R."/>
        </authorList>
    </citation>
    <scope>NUCLEOTIDE SEQUENCE [LARGE SCALE GENOMIC DNA]</scope>
    <source>
        <strain evidence="4">ATCC 49066 / DSM 5427 / NCIMB 11756 / RHM5</strain>
    </source>
</reference>
<dbReference type="InterPro" id="IPR009057">
    <property type="entry name" value="Homeodomain-like_sf"/>
</dbReference>
<name>F2JIF0_CELLD</name>
<dbReference type="Proteomes" id="UP000008467">
    <property type="component" value="Chromosome"/>
</dbReference>
<dbReference type="InterPro" id="IPR055247">
    <property type="entry name" value="InsJ-like_HTH"/>
</dbReference>
<dbReference type="InterPro" id="IPR036388">
    <property type="entry name" value="WH-like_DNA-bd_sf"/>
</dbReference>
<comment type="similarity">
    <text evidence="1">Belongs to the IS150/IS1296 orfA family.</text>
</comment>
<feature type="domain" description="Insertion element IS150 protein InsJ-like helix-turn-helix" evidence="2">
    <location>
        <begin position="14"/>
        <end position="53"/>
    </location>
</feature>
<accession>F2JIF0</accession>
<sequence length="129" mass="14935">MAESPHTPEWRVMVAKEYLDGLASSIDIASKYNITSKTVRRWAQRYMEHGILAFARGIGNTRYTSDFKKMCCKIYLDGEMSTDEITAKYNISCEAVLANWIKMYNANRELSDYVLNGRSIWPSKKKNNY</sequence>
<proteinExistence type="inferred from homology"/>
<keyword evidence="4" id="KW-1185">Reference proteome</keyword>
<dbReference type="KEGG" id="cle:Clole_2614"/>
<evidence type="ECO:0000256" key="1">
    <source>
        <dbReference type="ARBA" id="ARBA00038232"/>
    </source>
</evidence>
<evidence type="ECO:0000313" key="3">
    <source>
        <dbReference type="EMBL" id="ADZ84316.1"/>
    </source>
</evidence>
<dbReference type="AlphaFoldDB" id="F2JIF0"/>
<dbReference type="SUPFAM" id="SSF46689">
    <property type="entry name" value="Homeodomain-like"/>
    <property type="match status" value="1"/>
</dbReference>
<dbReference type="GO" id="GO:0043565">
    <property type="term" value="F:sequence-specific DNA binding"/>
    <property type="evidence" value="ECO:0007669"/>
    <property type="project" value="InterPro"/>
</dbReference>
<dbReference type="Pfam" id="PF13518">
    <property type="entry name" value="HTH_28"/>
    <property type="match status" value="1"/>
</dbReference>
<dbReference type="PANTHER" id="PTHR33795">
    <property type="entry name" value="INSERTION ELEMENT IS150 PROTEIN INSJ"/>
    <property type="match status" value="1"/>
</dbReference>
<evidence type="ECO:0000313" key="4">
    <source>
        <dbReference type="Proteomes" id="UP000008467"/>
    </source>
</evidence>
<dbReference type="Gene3D" id="1.10.10.10">
    <property type="entry name" value="Winged helix-like DNA-binding domain superfamily/Winged helix DNA-binding domain"/>
    <property type="match status" value="1"/>
</dbReference>
<dbReference type="STRING" id="642492.Clole_2614"/>
<protein>
    <submittedName>
        <fullName evidence="3">Transposase IS3/IS911 family protein</fullName>
    </submittedName>
</protein>
<dbReference type="eggNOG" id="COG2963">
    <property type="taxonomic scope" value="Bacteria"/>
</dbReference>
<evidence type="ECO:0000259" key="2">
    <source>
        <dbReference type="Pfam" id="PF13518"/>
    </source>
</evidence>
<organism evidence="3 4">
    <name type="scientific">Cellulosilyticum lentocellum (strain ATCC 49066 / DSM 5427 / NCIMB 11756 / RHM5)</name>
    <name type="common">Clostridium lentocellum</name>
    <dbReference type="NCBI Taxonomy" id="642492"/>
    <lineage>
        <taxon>Bacteria</taxon>
        <taxon>Bacillati</taxon>
        <taxon>Bacillota</taxon>
        <taxon>Clostridia</taxon>
        <taxon>Lachnospirales</taxon>
        <taxon>Cellulosilyticaceae</taxon>
        <taxon>Cellulosilyticum</taxon>
    </lineage>
</organism>
<dbReference type="InterPro" id="IPR010921">
    <property type="entry name" value="Trp_repressor/repl_initiator"/>
</dbReference>
<dbReference type="RefSeq" id="WP_013657609.1">
    <property type="nucleotide sequence ID" value="NC_015275.1"/>
</dbReference>
<dbReference type="PANTHER" id="PTHR33795:SF1">
    <property type="entry name" value="INSERTION ELEMENT IS150 PROTEIN INSJ"/>
    <property type="match status" value="1"/>
</dbReference>